<dbReference type="GO" id="GO:0005524">
    <property type="term" value="F:ATP binding"/>
    <property type="evidence" value="ECO:0007669"/>
    <property type="project" value="UniProtKB-KW"/>
</dbReference>
<dbReference type="InterPro" id="IPR003439">
    <property type="entry name" value="ABC_transporter-like_ATP-bd"/>
</dbReference>
<keyword evidence="5" id="KW-1133">Transmembrane helix</keyword>
<keyword evidence="4" id="KW-0067">ATP-binding</keyword>
<feature type="domain" description="ABC transporter" evidence="7">
    <location>
        <begin position="78"/>
        <end position="258"/>
    </location>
</feature>
<dbReference type="Gene3D" id="1.20.1560.10">
    <property type="entry name" value="ABC transporter type 1, transmembrane domain"/>
    <property type="match status" value="1"/>
</dbReference>
<comment type="subcellular location">
    <subcellularLocation>
        <location evidence="1">Membrane</location>
        <topology evidence="1">Multi-pass membrane protein</topology>
    </subcellularLocation>
</comment>
<protein>
    <recommendedName>
        <fullName evidence="10">ABC transporter domain-containing protein</fullName>
    </recommendedName>
</protein>
<evidence type="ECO:0000313" key="9">
    <source>
        <dbReference type="EMBL" id="SVD93639.1"/>
    </source>
</evidence>
<dbReference type="InterPro" id="IPR011527">
    <property type="entry name" value="ABC1_TM_dom"/>
</dbReference>
<evidence type="ECO:0000256" key="6">
    <source>
        <dbReference type="ARBA" id="ARBA00023136"/>
    </source>
</evidence>
<evidence type="ECO:0008006" key="10">
    <source>
        <dbReference type="Google" id="ProtNLM"/>
    </source>
</evidence>
<dbReference type="InterPro" id="IPR003593">
    <property type="entry name" value="AAA+_ATPase"/>
</dbReference>
<dbReference type="AlphaFoldDB" id="A0A382ZEK1"/>
<evidence type="ECO:0000256" key="3">
    <source>
        <dbReference type="ARBA" id="ARBA00022741"/>
    </source>
</evidence>
<keyword evidence="3" id="KW-0547">Nucleotide-binding</keyword>
<evidence type="ECO:0000259" key="7">
    <source>
        <dbReference type="PROSITE" id="PS50893"/>
    </source>
</evidence>
<dbReference type="InterPro" id="IPR036640">
    <property type="entry name" value="ABC1_TM_sf"/>
</dbReference>
<dbReference type="Pfam" id="PF00005">
    <property type="entry name" value="ABC_tran"/>
    <property type="match status" value="1"/>
</dbReference>
<evidence type="ECO:0000256" key="2">
    <source>
        <dbReference type="ARBA" id="ARBA00022692"/>
    </source>
</evidence>
<sequence length="258" mass="27816">ILIMGGIHVLDGSLRLGTLLVVIAYIAAVYDPISSIAHTIGSLQQAVVSADRVRTIFSLAPEILDKPNTTNRRITGRIAFRNVSFSYDRVRPVLEKVTFDAHPGEIVAIVGLTGAGKTTLVNLIPRLFDTTEGRILIDDVEISEYGLRSLRNQVALAPQTPVLLAGTFSDNIRFGHTESTDEAIVRAAQSAQIHDFIIGLPEGYNTTIGQDGATLSGGERQRIGIARAFLKEAPILVLDEPTSSLDSISEAAVFESIR</sequence>
<reference evidence="9" key="1">
    <citation type="submission" date="2018-05" db="EMBL/GenBank/DDBJ databases">
        <authorList>
            <person name="Lanie J.A."/>
            <person name="Ng W.-L."/>
            <person name="Kazmierczak K.M."/>
            <person name="Andrzejewski T.M."/>
            <person name="Davidsen T.M."/>
            <person name="Wayne K.J."/>
            <person name="Tettelin H."/>
            <person name="Glass J.I."/>
            <person name="Rusch D."/>
            <person name="Podicherti R."/>
            <person name="Tsui H.-C.T."/>
            <person name="Winkler M.E."/>
        </authorList>
    </citation>
    <scope>NUCLEOTIDE SEQUENCE</scope>
</reference>
<evidence type="ECO:0000256" key="5">
    <source>
        <dbReference type="ARBA" id="ARBA00022989"/>
    </source>
</evidence>
<dbReference type="Gene3D" id="3.40.50.300">
    <property type="entry name" value="P-loop containing nucleotide triphosphate hydrolases"/>
    <property type="match status" value="1"/>
</dbReference>
<feature type="domain" description="ABC transmembrane type-1" evidence="8">
    <location>
        <begin position="1"/>
        <end position="45"/>
    </location>
</feature>
<dbReference type="PANTHER" id="PTHR43394:SF1">
    <property type="entry name" value="ATP-BINDING CASSETTE SUB-FAMILY B MEMBER 10, MITOCHONDRIAL"/>
    <property type="match status" value="1"/>
</dbReference>
<accession>A0A382ZEK1</accession>
<dbReference type="SUPFAM" id="SSF90123">
    <property type="entry name" value="ABC transporter transmembrane region"/>
    <property type="match status" value="1"/>
</dbReference>
<organism evidence="9">
    <name type="scientific">marine metagenome</name>
    <dbReference type="NCBI Taxonomy" id="408172"/>
    <lineage>
        <taxon>unclassified sequences</taxon>
        <taxon>metagenomes</taxon>
        <taxon>ecological metagenomes</taxon>
    </lineage>
</organism>
<evidence type="ECO:0000259" key="8">
    <source>
        <dbReference type="PROSITE" id="PS50929"/>
    </source>
</evidence>
<gene>
    <name evidence="9" type="ORF">METZ01_LOCUS446493</name>
</gene>
<dbReference type="InterPro" id="IPR039421">
    <property type="entry name" value="Type_1_exporter"/>
</dbReference>
<dbReference type="PANTHER" id="PTHR43394">
    <property type="entry name" value="ATP-DEPENDENT PERMEASE MDL1, MITOCHONDRIAL"/>
    <property type="match status" value="1"/>
</dbReference>
<dbReference type="PROSITE" id="PS50893">
    <property type="entry name" value="ABC_TRANSPORTER_2"/>
    <property type="match status" value="1"/>
</dbReference>
<dbReference type="PROSITE" id="PS00211">
    <property type="entry name" value="ABC_TRANSPORTER_1"/>
    <property type="match status" value="1"/>
</dbReference>
<feature type="non-terminal residue" evidence="9">
    <location>
        <position position="1"/>
    </location>
</feature>
<evidence type="ECO:0000256" key="4">
    <source>
        <dbReference type="ARBA" id="ARBA00022840"/>
    </source>
</evidence>
<dbReference type="SUPFAM" id="SSF52540">
    <property type="entry name" value="P-loop containing nucleoside triphosphate hydrolases"/>
    <property type="match status" value="1"/>
</dbReference>
<dbReference type="InterPro" id="IPR027417">
    <property type="entry name" value="P-loop_NTPase"/>
</dbReference>
<evidence type="ECO:0000256" key="1">
    <source>
        <dbReference type="ARBA" id="ARBA00004141"/>
    </source>
</evidence>
<dbReference type="EMBL" id="UINC01183078">
    <property type="protein sequence ID" value="SVD93639.1"/>
    <property type="molecule type" value="Genomic_DNA"/>
</dbReference>
<keyword evidence="6" id="KW-0472">Membrane</keyword>
<keyword evidence="2" id="KW-0812">Transmembrane</keyword>
<dbReference type="GO" id="GO:0016020">
    <property type="term" value="C:membrane"/>
    <property type="evidence" value="ECO:0007669"/>
    <property type="project" value="UniProtKB-SubCell"/>
</dbReference>
<dbReference type="GO" id="GO:0016887">
    <property type="term" value="F:ATP hydrolysis activity"/>
    <property type="evidence" value="ECO:0007669"/>
    <property type="project" value="InterPro"/>
</dbReference>
<dbReference type="GO" id="GO:0015421">
    <property type="term" value="F:ABC-type oligopeptide transporter activity"/>
    <property type="evidence" value="ECO:0007669"/>
    <property type="project" value="TreeGrafter"/>
</dbReference>
<feature type="non-terminal residue" evidence="9">
    <location>
        <position position="258"/>
    </location>
</feature>
<name>A0A382ZEK1_9ZZZZ</name>
<dbReference type="PROSITE" id="PS50929">
    <property type="entry name" value="ABC_TM1F"/>
    <property type="match status" value="1"/>
</dbReference>
<proteinExistence type="predicted"/>
<dbReference type="InterPro" id="IPR017871">
    <property type="entry name" value="ABC_transporter-like_CS"/>
</dbReference>
<dbReference type="SMART" id="SM00382">
    <property type="entry name" value="AAA"/>
    <property type="match status" value="1"/>
</dbReference>